<dbReference type="InterPro" id="IPR000620">
    <property type="entry name" value="EamA_dom"/>
</dbReference>
<feature type="transmembrane region" description="Helical" evidence="7">
    <location>
        <begin position="173"/>
        <end position="192"/>
    </location>
</feature>
<dbReference type="InterPro" id="IPR037185">
    <property type="entry name" value="EmrE-like"/>
</dbReference>
<comment type="subcellular location">
    <subcellularLocation>
        <location evidence="1">Cell membrane</location>
        <topology evidence="1">Multi-pass membrane protein</topology>
    </subcellularLocation>
</comment>
<feature type="transmembrane region" description="Helical" evidence="7">
    <location>
        <begin position="112"/>
        <end position="133"/>
    </location>
</feature>
<evidence type="ECO:0000259" key="8">
    <source>
        <dbReference type="Pfam" id="PF00892"/>
    </source>
</evidence>
<dbReference type="PANTHER" id="PTHR32322:SF18">
    <property type="entry name" value="S-ADENOSYLMETHIONINE_S-ADENOSYLHOMOCYSTEINE TRANSPORTER"/>
    <property type="match status" value="1"/>
</dbReference>
<dbReference type="AlphaFoldDB" id="A0A1H3DK55"/>
<dbReference type="OrthoDB" id="3190463at2"/>
<gene>
    <name evidence="9" type="ORF">SAMN04488579_10537</name>
</gene>
<evidence type="ECO:0000313" key="9">
    <source>
        <dbReference type="EMBL" id="SDX66795.1"/>
    </source>
</evidence>
<evidence type="ECO:0000256" key="6">
    <source>
        <dbReference type="ARBA" id="ARBA00023136"/>
    </source>
</evidence>
<keyword evidence="3" id="KW-1003">Cell membrane</keyword>
<dbReference type="GO" id="GO:0005886">
    <property type="term" value="C:plasma membrane"/>
    <property type="evidence" value="ECO:0007669"/>
    <property type="project" value="UniProtKB-SubCell"/>
</dbReference>
<keyword evidence="4 7" id="KW-0812">Transmembrane</keyword>
<evidence type="ECO:0000313" key="10">
    <source>
        <dbReference type="Proteomes" id="UP000199652"/>
    </source>
</evidence>
<feature type="domain" description="EamA" evidence="8">
    <location>
        <begin position="16"/>
        <end position="157"/>
    </location>
</feature>
<sequence length="314" mass="33068">MKSHSTTALTRPMVVCLLALVCCLLWGSAFPCIKIGYGLFQIAGDDRASQILFAGLRFTLAGLLAILFGSLLNRRLLLPKKSSWGPILKLCLFQTVIQYLFFYMGLAGTTGVKASIITATNVFWAILITCIVFHQERLTVPKILGCVLGFAGVIAVNVSGGGLGGGFTPTGDGFIMISAISYAVSSALIGIYSKKDNPVTLSGYQFVLGGLILTLVGLVLGGHLTPTAPGAYGMLLYLGFVSAVAYSLWSLLLKYNPVSTVAVYGFMNPIAGVVLSAILLGEQSQASGPVVILALALVCLGIFVVNRPAPPHHH</sequence>
<dbReference type="Pfam" id="PF00892">
    <property type="entry name" value="EamA"/>
    <property type="match status" value="2"/>
</dbReference>
<feature type="transmembrane region" description="Helical" evidence="7">
    <location>
        <begin position="53"/>
        <end position="72"/>
    </location>
</feature>
<feature type="transmembrane region" description="Helical" evidence="7">
    <location>
        <begin position="286"/>
        <end position="305"/>
    </location>
</feature>
<keyword evidence="6 7" id="KW-0472">Membrane</keyword>
<comment type="similarity">
    <text evidence="2">Belongs to the EamA transporter family.</text>
</comment>
<evidence type="ECO:0000256" key="2">
    <source>
        <dbReference type="ARBA" id="ARBA00007362"/>
    </source>
</evidence>
<name>A0A1H3DK55_EUBBA</name>
<proteinExistence type="inferred from homology"/>
<feature type="domain" description="EamA" evidence="8">
    <location>
        <begin position="171"/>
        <end position="306"/>
    </location>
</feature>
<dbReference type="STRING" id="1528.SAMN04488579_10537"/>
<evidence type="ECO:0000256" key="1">
    <source>
        <dbReference type="ARBA" id="ARBA00004651"/>
    </source>
</evidence>
<feature type="transmembrane region" description="Helical" evidence="7">
    <location>
        <begin position="84"/>
        <end position="106"/>
    </location>
</feature>
<dbReference type="PANTHER" id="PTHR32322">
    <property type="entry name" value="INNER MEMBRANE TRANSPORTER"/>
    <property type="match status" value="1"/>
</dbReference>
<keyword evidence="5 7" id="KW-1133">Transmembrane helix</keyword>
<evidence type="ECO:0000256" key="5">
    <source>
        <dbReference type="ARBA" id="ARBA00022989"/>
    </source>
</evidence>
<feature type="transmembrane region" description="Helical" evidence="7">
    <location>
        <begin position="145"/>
        <end position="167"/>
    </location>
</feature>
<organism evidence="9 10">
    <name type="scientific">Eubacterium barkeri</name>
    <name type="common">Clostridium barkeri</name>
    <dbReference type="NCBI Taxonomy" id="1528"/>
    <lineage>
        <taxon>Bacteria</taxon>
        <taxon>Bacillati</taxon>
        <taxon>Bacillota</taxon>
        <taxon>Clostridia</taxon>
        <taxon>Eubacteriales</taxon>
        <taxon>Eubacteriaceae</taxon>
        <taxon>Eubacterium</taxon>
    </lineage>
</organism>
<dbReference type="Proteomes" id="UP000199652">
    <property type="component" value="Unassembled WGS sequence"/>
</dbReference>
<feature type="transmembrane region" description="Helical" evidence="7">
    <location>
        <begin position="230"/>
        <end position="249"/>
    </location>
</feature>
<feature type="transmembrane region" description="Helical" evidence="7">
    <location>
        <begin position="261"/>
        <end position="280"/>
    </location>
</feature>
<keyword evidence="10" id="KW-1185">Reference proteome</keyword>
<dbReference type="EMBL" id="FNOU01000005">
    <property type="protein sequence ID" value="SDX66795.1"/>
    <property type="molecule type" value="Genomic_DNA"/>
</dbReference>
<dbReference type="SUPFAM" id="SSF103481">
    <property type="entry name" value="Multidrug resistance efflux transporter EmrE"/>
    <property type="match status" value="2"/>
</dbReference>
<evidence type="ECO:0000256" key="4">
    <source>
        <dbReference type="ARBA" id="ARBA00022692"/>
    </source>
</evidence>
<dbReference type="InterPro" id="IPR050638">
    <property type="entry name" value="AA-Vitamin_Transporters"/>
</dbReference>
<accession>A0A1H3DK55</accession>
<dbReference type="RefSeq" id="WP_090243888.1">
    <property type="nucleotide sequence ID" value="NZ_FNOU01000005.1"/>
</dbReference>
<protein>
    <submittedName>
        <fullName evidence="9">Permease of the drug/metabolite transporter (DMT) superfamily</fullName>
    </submittedName>
</protein>
<evidence type="ECO:0000256" key="3">
    <source>
        <dbReference type="ARBA" id="ARBA00022475"/>
    </source>
</evidence>
<reference evidence="10" key="1">
    <citation type="submission" date="2016-10" db="EMBL/GenBank/DDBJ databases">
        <authorList>
            <person name="Varghese N."/>
            <person name="Submissions S."/>
        </authorList>
    </citation>
    <scope>NUCLEOTIDE SEQUENCE [LARGE SCALE GENOMIC DNA]</scope>
    <source>
        <strain evidence="10">VPI 5359</strain>
    </source>
</reference>
<feature type="transmembrane region" description="Helical" evidence="7">
    <location>
        <begin position="204"/>
        <end position="224"/>
    </location>
</feature>
<evidence type="ECO:0000256" key="7">
    <source>
        <dbReference type="SAM" id="Phobius"/>
    </source>
</evidence>